<dbReference type="EMBL" id="MHFR01000008">
    <property type="protein sequence ID" value="OGW99392.1"/>
    <property type="molecule type" value="Genomic_DNA"/>
</dbReference>
<sequence>MDSRLKHAGMTISEQKATHIRFSSLRLTPPKYDCSINQTIASNAKFTRRVRRQPLSEPRKFWGA</sequence>
<comment type="caution">
    <text evidence="1">The sequence shown here is derived from an EMBL/GenBank/DDBJ whole genome shotgun (WGS) entry which is preliminary data.</text>
</comment>
<name>A0A1G1L2K5_9BACT</name>
<protein>
    <submittedName>
        <fullName evidence="1">Uncharacterized protein</fullName>
    </submittedName>
</protein>
<reference evidence="1 2" key="1">
    <citation type="journal article" date="2016" name="Nat. Commun.">
        <title>Thousands of microbial genomes shed light on interconnected biogeochemical processes in an aquifer system.</title>
        <authorList>
            <person name="Anantharaman K."/>
            <person name="Brown C.T."/>
            <person name="Hug L.A."/>
            <person name="Sharon I."/>
            <person name="Castelle C.J."/>
            <person name="Probst A.J."/>
            <person name="Thomas B.C."/>
            <person name="Singh A."/>
            <person name="Wilkins M.J."/>
            <person name="Karaoz U."/>
            <person name="Brodie E.L."/>
            <person name="Williams K.H."/>
            <person name="Hubbard S.S."/>
            <person name="Banfield J.F."/>
        </authorList>
    </citation>
    <scope>NUCLEOTIDE SEQUENCE [LARGE SCALE GENOMIC DNA]</scope>
</reference>
<proteinExistence type="predicted"/>
<accession>A0A1G1L2K5</accession>
<evidence type="ECO:0000313" key="2">
    <source>
        <dbReference type="Proteomes" id="UP000178187"/>
    </source>
</evidence>
<organism evidence="1 2">
    <name type="scientific">Candidatus Danuiimicrobium aquiferis</name>
    <dbReference type="NCBI Taxonomy" id="1801832"/>
    <lineage>
        <taxon>Bacteria</taxon>
        <taxon>Pseudomonadati</taxon>
        <taxon>Candidatus Omnitrophota</taxon>
        <taxon>Candidatus Danuiimicrobium</taxon>
    </lineage>
</organism>
<dbReference type="AlphaFoldDB" id="A0A1G1L2K5"/>
<dbReference type="Proteomes" id="UP000178187">
    <property type="component" value="Unassembled WGS sequence"/>
</dbReference>
<gene>
    <name evidence="1" type="ORF">A3G33_06810</name>
</gene>
<evidence type="ECO:0000313" key="1">
    <source>
        <dbReference type="EMBL" id="OGW99392.1"/>
    </source>
</evidence>